<dbReference type="SFLD" id="SFLDG01135">
    <property type="entry name" value="C1.5.6:_HAD__Beta-PGM__Phospha"/>
    <property type="match status" value="1"/>
</dbReference>
<evidence type="ECO:0000313" key="6">
    <source>
        <dbReference type="Proteomes" id="UP000187464"/>
    </source>
</evidence>
<dbReference type="NCBIfam" id="TIGR01549">
    <property type="entry name" value="HAD-SF-IA-v1"/>
    <property type="match status" value="1"/>
</dbReference>
<dbReference type="InterPro" id="IPR006439">
    <property type="entry name" value="HAD-SF_hydro_IA"/>
</dbReference>
<evidence type="ECO:0000256" key="3">
    <source>
        <dbReference type="ARBA" id="ARBA00006171"/>
    </source>
</evidence>
<dbReference type="InterPro" id="IPR036412">
    <property type="entry name" value="HAD-like_sf"/>
</dbReference>
<dbReference type="SFLD" id="SFLDS00003">
    <property type="entry name" value="Haloacid_Dehalogenase"/>
    <property type="match status" value="1"/>
</dbReference>
<reference evidence="6" key="1">
    <citation type="submission" date="2016-08" db="EMBL/GenBank/DDBJ databases">
        <authorList>
            <person name="Wibberg D."/>
        </authorList>
    </citation>
    <scope>NUCLEOTIDE SEQUENCE [LARGE SCALE GENOMIC DNA]</scope>
</reference>
<sequence length="218" mass="24427">MKMNFEAVIFDLDGTLVDSIEDIAESMNRVLSENHFPVHSLAAYKTFVGRGLLNLTRVSLPETAQDEKTVVACYNRMLEVYNDYCTEKTKPYEGIIPLLDELKSRELKLAVFSNKADKFTKKIVQTLMPGYFDIVVGMTTEDLKKPNPACALEISEHFGVRPENIVYLGDTGIDMQTARNAEMYGIGVLWGFRTKEELVSAGAEAILSHPLDLIGLRL</sequence>
<comment type="pathway">
    <text evidence="2">Organic acid metabolism; glycolate biosynthesis; glycolate from 2-phosphoglycolate: step 1/1.</text>
</comment>
<dbReference type="PANTHER" id="PTHR43434">
    <property type="entry name" value="PHOSPHOGLYCOLATE PHOSPHATASE"/>
    <property type="match status" value="1"/>
</dbReference>
<keyword evidence="5" id="KW-0378">Hydrolase</keyword>
<dbReference type="SUPFAM" id="SSF56784">
    <property type="entry name" value="HAD-like"/>
    <property type="match status" value="1"/>
</dbReference>
<accession>A0A1R3T8P0</accession>
<dbReference type="EC" id="3.1.3.18" evidence="4"/>
<dbReference type="InterPro" id="IPR023214">
    <property type="entry name" value="HAD_sf"/>
</dbReference>
<dbReference type="SFLD" id="SFLDG01129">
    <property type="entry name" value="C1.5:_HAD__Beta-PGM__Phosphata"/>
    <property type="match status" value="1"/>
</dbReference>
<evidence type="ECO:0000256" key="4">
    <source>
        <dbReference type="ARBA" id="ARBA00013078"/>
    </source>
</evidence>
<dbReference type="Pfam" id="PF13419">
    <property type="entry name" value="HAD_2"/>
    <property type="match status" value="1"/>
</dbReference>
<dbReference type="Gene3D" id="1.10.150.240">
    <property type="entry name" value="Putative phosphatase, domain 2"/>
    <property type="match status" value="1"/>
</dbReference>
<organism evidence="5 6">
    <name type="scientific">Proteiniphilum saccharofermentans</name>
    <dbReference type="NCBI Taxonomy" id="1642647"/>
    <lineage>
        <taxon>Bacteria</taxon>
        <taxon>Pseudomonadati</taxon>
        <taxon>Bacteroidota</taxon>
        <taxon>Bacteroidia</taxon>
        <taxon>Bacteroidales</taxon>
        <taxon>Dysgonomonadaceae</taxon>
        <taxon>Proteiniphilum</taxon>
    </lineage>
</organism>
<protein>
    <recommendedName>
        <fullName evidence="4">phosphoglycolate phosphatase</fullName>
        <ecNumber evidence="4">3.1.3.18</ecNumber>
    </recommendedName>
</protein>
<dbReference type="InterPro" id="IPR023198">
    <property type="entry name" value="PGP-like_dom2"/>
</dbReference>
<dbReference type="KEGG" id="psac:PSM36_2863"/>
<name>A0A1R3T8P0_9BACT</name>
<dbReference type="Gene3D" id="3.40.50.1000">
    <property type="entry name" value="HAD superfamily/HAD-like"/>
    <property type="match status" value="1"/>
</dbReference>
<gene>
    <name evidence="5" type="ORF">PSM36_2863</name>
</gene>
<dbReference type="InterPro" id="IPR050155">
    <property type="entry name" value="HAD-like_hydrolase_sf"/>
</dbReference>
<dbReference type="RefSeq" id="WP_083711072.1">
    <property type="nucleotide sequence ID" value="NZ_DAMBAO010000031.1"/>
</dbReference>
<dbReference type="GO" id="GO:0006281">
    <property type="term" value="P:DNA repair"/>
    <property type="evidence" value="ECO:0007669"/>
    <property type="project" value="TreeGrafter"/>
</dbReference>
<evidence type="ECO:0000313" key="5">
    <source>
        <dbReference type="EMBL" id="SCD21658.1"/>
    </source>
</evidence>
<dbReference type="EMBL" id="LT605205">
    <property type="protein sequence ID" value="SCD21658.1"/>
    <property type="molecule type" value="Genomic_DNA"/>
</dbReference>
<dbReference type="GO" id="GO:0005829">
    <property type="term" value="C:cytosol"/>
    <property type="evidence" value="ECO:0007669"/>
    <property type="project" value="TreeGrafter"/>
</dbReference>
<comment type="catalytic activity">
    <reaction evidence="1">
        <text>2-phosphoglycolate + H2O = glycolate + phosphate</text>
        <dbReference type="Rhea" id="RHEA:14369"/>
        <dbReference type="ChEBI" id="CHEBI:15377"/>
        <dbReference type="ChEBI" id="CHEBI:29805"/>
        <dbReference type="ChEBI" id="CHEBI:43474"/>
        <dbReference type="ChEBI" id="CHEBI:58033"/>
        <dbReference type="EC" id="3.1.3.18"/>
    </reaction>
</comment>
<dbReference type="STRING" id="1642647.PSM36_2863"/>
<evidence type="ECO:0000256" key="1">
    <source>
        <dbReference type="ARBA" id="ARBA00000830"/>
    </source>
</evidence>
<dbReference type="AlphaFoldDB" id="A0A1R3T8P0"/>
<keyword evidence="6" id="KW-1185">Reference proteome</keyword>
<dbReference type="Proteomes" id="UP000187464">
    <property type="component" value="Chromosome I"/>
</dbReference>
<proteinExistence type="inferred from homology"/>
<dbReference type="GO" id="GO:0008967">
    <property type="term" value="F:phosphoglycolate phosphatase activity"/>
    <property type="evidence" value="ECO:0007669"/>
    <property type="project" value="UniProtKB-EC"/>
</dbReference>
<evidence type="ECO:0000256" key="2">
    <source>
        <dbReference type="ARBA" id="ARBA00004818"/>
    </source>
</evidence>
<comment type="similarity">
    <text evidence="3">Belongs to the HAD-like hydrolase superfamily. CbbY/CbbZ/Gph/YieH family.</text>
</comment>
<dbReference type="PANTHER" id="PTHR43434:SF1">
    <property type="entry name" value="PHOSPHOGLYCOLATE PHOSPHATASE"/>
    <property type="match status" value="1"/>
</dbReference>
<dbReference type="InterPro" id="IPR041492">
    <property type="entry name" value="HAD_2"/>
</dbReference>